<dbReference type="EMBL" id="JACNJD010000268">
    <property type="protein sequence ID" value="MBC8178267.1"/>
    <property type="molecule type" value="Genomic_DNA"/>
</dbReference>
<dbReference type="Gene3D" id="3.20.20.240">
    <property type="entry name" value="Methylmalonyl-CoA mutase"/>
    <property type="match status" value="1"/>
</dbReference>
<reference evidence="3 4" key="1">
    <citation type="submission" date="2020-08" db="EMBL/GenBank/DDBJ databases">
        <title>Bridging the membrane lipid divide: bacteria of the FCB group superphylum have the potential to synthesize archaeal ether lipids.</title>
        <authorList>
            <person name="Villanueva L."/>
            <person name="Von Meijenfeldt F.A.B."/>
            <person name="Westbye A.B."/>
            <person name="Yadav S."/>
            <person name="Hopmans E.C."/>
            <person name="Dutilh B.E."/>
            <person name="Sinninghe Damste J.S."/>
        </authorList>
    </citation>
    <scope>NUCLEOTIDE SEQUENCE [LARGE SCALE GENOMIC DNA]</scope>
    <source>
        <strain evidence="3">NIOZ-UU27</strain>
    </source>
</reference>
<dbReference type="NCBIfam" id="TIGR00641">
    <property type="entry name" value="acid_CoA_mut_N"/>
    <property type="match status" value="1"/>
</dbReference>
<dbReference type="InterPro" id="IPR006098">
    <property type="entry name" value="MMCoA_mutase_a_cat"/>
</dbReference>
<dbReference type="PANTHER" id="PTHR48101">
    <property type="entry name" value="METHYLMALONYL-COA MUTASE, MITOCHONDRIAL-RELATED"/>
    <property type="match status" value="1"/>
</dbReference>
<dbReference type="GO" id="GO:0004494">
    <property type="term" value="F:methylmalonyl-CoA mutase activity"/>
    <property type="evidence" value="ECO:0007669"/>
    <property type="project" value="InterPro"/>
</dbReference>
<dbReference type="Pfam" id="PF01642">
    <property type="entry name" value="MM_CoA_mutase"/>
    <property type="match status" value="1"/>
</dbReference>
<accession>A0A8J6T566</accession>
<organism evidence="3 4">
    <name type="scientific">Candidatus Desulfacyla euxinica</name>
    <dbReference type="NCBI Taxonomy" id="2841693"/>
    <lineage>
        <taxon>Bacteria</taxon>
        <taxon>Deltaproteobacteria</taxon>
        <taxon>Candidatus Desulfacyla</taxon>
    </lineage>
</organism>
<keyword evidence="1" id="KW-0413">Isomerase</keyword>
<dbReference type="PANTHER" id="PTHR48101:SF1">
    <property type="entry name" value="METHYLMALONYL-COA MUTASE, LARGE SUBUNIT"/>
    <property type="match status" value="1"/>
</dbReference>
<dbReference type="GO" id="GO:0031419">
    <property type="term" value="F:cobalamin binding"/>
    <property type="evidence" value="ECO:0007669"/>
    <property type="project" value="InterPro"/>
</dbReference>
<evidence type="ECO:0000313" key="4">
    <source>
        <dbReference type="Proteomes" id="UP000650524"/>
    </source>
</evidence>
<gene>
    <name evidence="3" type="ORF">H8E19_12755</name>
</gene>
<dbReference type="Proteomes" id="UP000650524">
    <property type="component" value="Unassembled WGS sequence"/>
</dbReference>
<comment type="caution">
    <text evidence="3">The sequence shown here is derived from an EMBL/GenBank/DDBJ whole genome shotgun (WGS) entry which is preliminary data.</text>
</comment>
<sequence>MGEANEKAAQNTQEGNWDDYIKAYYEKPASFKSWSGYDLKEIYKPGDRPEENYEQNIADAGTYPYTRGIHSNMFRGRLWTKREVVGIGSPADTHERLKYLSQHGGSGLNTIADVTYEMGLDADHPWAVDEVGLTGVNITSIKDMETLTKDIPLDRVSWSLITASTASSVTMAQYVAVAQNAGYDVGILRGSIQNDPIHFRYCGFGPACPLDLSIKLGSDVMEYCTKNLPKWYYTTVNMYDLREQGITAPQEVGYGFGIAMCYIDELIRRGLDIDEFAPRFTFYVSCHVDIFEEVAKIRAARRMWARLMKEKYGAKNPKSMQFRFAVHTSGCSLVPQQPFNNMTRIAYQALAAVLGGVQSLHCCSYDEPMCLPTEKAHLQALRTQQILAYETGVTNVADPLGGSYYVESLTDKIEEEAFKVMKEVEDVGGMEEAIRTEWLDRQFESEAVQRQKELDNGGKLVVGVNVFTTEQEKTTPLGVQKISSKSAKQQVEAVRTLKQSRDTDRLNDAIKRLRDDTNDSKNVIPAMIEATRASGTTGELLGTVREVFGYPYDPMETIKSPFNF</sequence>
<dbReference type="AlphaFoldDB" id="A0A8J6T566"/>
<name>A0A8J6T566_9DELT</name>
<evidence type="ECO:0000256" key="1">
    <source>
        <dbReference type="ARBA" id="ARBA00023235"/>
    </source>
</evidence>
<evidence type="ECO:0000259" key="2">
    <source>
        <dbReference type="Pfam" id="PF01642"/>
    </source>
</evidence>
<proteinExistence type="predicted"/>
<dbReference type="SUPFAM" id="SSF51703">
    <property type="entry name" value="Cobalamin (vitamin B12)-dependent enzymes"/>
    <property type="match status" value="1"/>
</dbReference>
<dbReference type="InterPro" id="IPR016176">
    <property type="entry name" value="Cbl-dep_enz_cat"/>
</dbReference>
<feature type="domain" description="Methylmalonyl-CoA mutase alpha/beta chain catalytic" evidence="2">
    <location>
        <begin position="34"/>
        <end position="549"/>
    </location>
</feature>
<dbReference type="InterPro" id="IPR006099">
    <property type="entry name" value="MeMalonylCoA_mutase_a/b_cat"/>
</dbReference>
<protein>
    <submittedName>
        <fullName evidence="3">Methylmalonyl-CoA mutase</fullName>
    </submittedName>
</protein>
<evidence type="ECO:0000313" key="3">
    <source>
        <dbReference type="EMBL" id="MBC8178267.1"/>
    </source>
</evidence>